<dbReference type="GO" id="GO:0003729">
    <property type="term" value="F:mRNA binding"/>
    <property type="evidence" value="ECO:0007669"/>
    <property type="project" value="TreeGrafter"/>
</dbReference>
<feature type="region of interest" description="Disordered" evidence="1">
    <location>
        <begin position="197"/>
        <end position="216"/>
    </location>
</feature>
<evidence type="ECO:0000313" key="4">
    <source>
        <dbReference type="Proteomes" id="UP000016932"/>
    </source>
</evidence>
<feature type="compositionally biased region" description="Basic and acidic residues" evidence="1">
    <location>
        <begin position="104"/>
        <end position="115"/>
    </location>
</feature>
<dbReference type="Pfam" id="PF01909">
    <property type="entry name" value="NTP_transf_2"/>
    <property type="match status" value="1"/>
</dbReference>
<feature type="domain" description="Polymerase nucleotidyl transferase" evidence="2">
    <location>
        <begin position="256"/>
        <end position="290"/>
    </location>
</feature>
<dbReference type="HOGENOM" id="CLU_433540_0_0_1"/>
<keyword evidence="4" id="KW-1185">Reference proteome</keyword>
<dbReference type="EMBL" id="KB446560">
    <property type="protein sequence ID" value="EME81010.1"/>
    <property type="molecule type" value="Genomic_DNA"/>
</dbReference>
<sequence length="631" mass="72112">MQLYKRIGRSVCCAHNAYNVNLALRATFGTTTKRSNANEGKDAPEEDVPSPWESGNWKPLEAKPEPEEIKGLEGEIDRSPREGEPPVHKRPIFTGPRFVRSKPKHDISSVKKDAPHSPVDSQKQLEEDDQVYDRRMHLDRLENIRSTAWQNGIRILSGRLHEISVQRAKWINKMSPVMRDRLKEKVFNYMPCNVLPQKTASSPEEPPPWEKGIRKSRSQGIEQLEEELKKFAEWVQPTAKESMARNAVAEATMNLVKNSLKDDVSISTKIQLHGSQQTGLALPWSDIDIQIWDGREAPLPTSHSAPRLLHRLLLVADNMRSSDKWILVTVRDAAYPILNAQHKESGLDVQIVAGSDSHAQQAVVKQCLEDMPYLRTVFYAVRTFFGMRNFNDVFTGGLGSYGIFVLLVATLLRTPVQLIQIGSDQGSRRPHARAFITFFETLAPIPSRAKARSRSINLKKFAISCFPRTKFLKHPPSPVLNRYMALAEKRGDKIRSGQWRMCQRNEWMPYLLTLQDPANPHNDLGRKTYAIKHILGSIATCEKVLQHHITDVNRAYRARKPSERKSMLGVFVGRPDVEYRARREQLERFGLKIAQETGQVWKTDVVGGIEEEEEEVNRRRKRNREEAVRGR</sequence>
<dbReference type="eggNOG" id="KOG1906">
    <property type="taxonomic scope" value="Eukaryota"/>
</dbReference>
<organism evidence="3 4">
    <name type="scientific">Pseudocercospora fijiensis (strain CIRAD86)</name>
    <name type="common">Black leaf streak disease fungus</name>
    <name type="synonym">Mycosphaerella fijiensis</name>
    <dbReference type="NCBI Taxonomy" id="383855"/>
    <lineage>
        <taxon>Eukaryota</taxon>
        <taxon>Fungi</taxon>
        <taxon>Dikarya</taxon>
        <taxon>Ascomycota</taxon>
        <taxon>Pezizomycotina</taxon>
        <taxon>Dothideomycetes</taxon>
        <taxon>Dothideomycetidae</taxon>
        <taxon>Mycosphaerellales</taxon>
        <taxon>Mycosphaerellaceae</taxon>
        <taxon>Pseudocercospora</taxon>
    </lineage>
</organism>
<dbReference type="GeneID" id="19335681"/>
<dbReference type="Gene3D" id="3.30.460.10">
    <property type="entry name" value="Beta Polymerase, domain 2"/>
    <property type="match status" value="1"/>
</dbReference>
<dbReference type="RefSeq" id="XP_007928325.1">
    <property type="nucleotide sequence ID" value="XM_007930134.1"/>
</dbReference>
<dbReference type="GO" id="GO:0043634">
    <property type="term" value="P:polyadenylation-dependent ncRNA catabolic process"/>
    <property type="evidence" value="ECO:0007669"/>
    <property type="project" value="TreeGrafter"/>
</dbReference>
<name>M2YTC8_PSEFD</name>
<dbReference type="InterPro" id="IPR002934">
    <property type="entry name" value="Polymerase_NTP_transf_dom"/>
</dbReference>
<feature type="region of interest" description="Disordered" evidence="1">
    <location>
        <begin position="33"/>
        <end position="127"/>
    </location>
</feature>
<evidence type="ECO:0000256" key="1">
    <source>
        <dbReference type="SAM" id="MobiDB-lite"/>
    </source>
</evidence>
<feature type="region of interest" description="Disordered" evidence="1">
    <location>
        <begin position="612"/>
        <end position="631"/>
    </location>
</feature>
<dbReference type="PANTHER" id="PTHR23092">
    <property type="entry name" value="POLY(A) RNA POLYMERASE"/>
    <property type="match status" value="1"/>
</dbReference>
<dbReference type="SUPFAM" id="SSF81301">
    <property type="entry name" value="Nucleotidyltransferase"/>
    <property type="match status" value="1"/>
</dbReference>
<dbReference type="SUPFAM" id="SSF81631">
    <property type="entry name" value="PAP/OAS1 substrate-binding domain"/>
    <property type="match status" value="1"/>
</dbReference>
<feature type="compositionally biased region" description="Basic and acidic residues" evidence="1">
    <location>
        <begin position="60"/>
        <end position="87"/>
    </location>
</feature>
<dbReference type="Gene3D" id="1.10.1410.10">
    <property type="match status" value="1"/>
</dbReference>
<gene>
    <name evidence="3" type="ORF">MYCFIDRAFT_197851</name>
</gene>
<dbReference type="GO" id="GO:0031123">
    <property type="term" value="P:RNA 3'-end processing"/>
    <property type="evidence" value="ECO:0007669"/>
    <property type="project" value="TreeGrafter"/>
</dbReference>
<dbReference type="Proteomes" id="UP000016932">
    <property type="component" value="Unassembled WGS sequence"/>
</dbReference>
<dbReference type="OrthoDB" id="273917at2759"/>
<evidence type="ECO:0000259" key="2">
    <source>
        <dbReference type="Pfam" id="PF01909"/>
    </source>
</evidence>
<dbReference type="GO" id="GO:0031499">
    <property type="term" value="C:TRAMP complex"/>
    <property type="evidence" value="ECO:0007669"/>
    <property type="project" value="TreeGrafter"/>
</dbReference>
<dbReference type="STRING" id="383855.M2YTC8"/>
<dbReference type="GO" id="GO:0005730">
    <property type="term" value="C:nucleolus"/>
    <property type="evidence" value="ECO:0007669"/>
    <property type="project" value="TreeGrafter"/>
</dbReference>
<dbReference type="KEGG" id="pfj:MYCFIDRAFT_197851"/>
<dbReference type="GO" id="GO:1990817">
    <property type="term" value="F:poly(A) RNA polymerase activity"/>
    <property type="evidence" value="ECO:0007669"/>
    <property type="project" value="InterPro"/>
</dbReference>
<accession>M2YTC8</accession>
<protein>
    <recommendedName>
        <fullName evidence="2">Polymerase nucleotidyl transferase domain-containing protein</fullName>
    </recommendedName>
</protein>
<dbReference type="InterPro" id="IPR043519">
    <property type="entry name" value="NT_sf"/>
</dbReference>
<proteinExistence type="predicted"/>
<dbReference type="InterPro" id="IPR045862">
    <property type="entry name" value="Trf4-like"/>
</dbReference>
<dbReference type="AlphaFoldDB" id="M2YTC8"/>
<reference evidence="3 4" key="1">
    <citation type="journal article" date="2012" name="PLoS Pathog.">
        <title>Diverse lifestyles and strategies of plant pathogenesis encoded in the genomes of eighteen Dothideomycetes fungi.</title>
        <authorList>
            <person name="Ohm R.A."/>
            <person name="Feau N."/>
            <person name="Henrissat B."/>
            <person name="Schoch C.L."/>
            <person name="Horwitz B.A."/>
            <person name="Barry K.W."/>
            <person name="Condon B.J."/>
            <person name="Copeland A.C."/>
            <person name="Dhillon B."/>
            <person name="Glaser F."/>
            <person name="Hesse C.N."/>
            <person name="Kosti I."/>
            <person name="LaButti K."/>
            <person name="Lindquist E.A."/>
            <person name="Lucas S."/>
            <person name="Salamov A.A."/>
            <person name="Bradshaw R.E."/>
            <person name="Ciuffetti L."/>
            <person name="Hamelin R.C."/>
            <person name="Kema G.H.J."/>
            <person name="Lawrence C."/>
            <person name="Scott J.A."/>
            <person name="Spatafora J.W."/>
            <person name="Turgeon B.G."/>
            <person name="de Wit P.J.G.M."/>
            <person name="Zhong S."/>
            <person name="Goodwin S.B."/>
            <person name="Grigoriev I.V."/>
        </authorList>
    </citation>
    <scope>NUCLEOTIDE SEQUENCE [LARGE SCALE GENOMIC DNA]</scope>
    <source>
        <strain evidence="3 4">CIRAD86</strain>
    </source>
</reference>
<dbReference type="PANTHER" id="PTHR23092:SF15">
    <property type="entry name" value="INACTIVE NON-CANONICAL POLY(A) RNA POLYMERASE PROTEIN TRF4-2-RELATED"/>
    <property type="match status" value="1"/>
</dbReference>
<evidence type="ECO:0000313" key="3">
    <source>
        <dbReference type="EMBL" id="EME81010.1"/>
    </source>
</evidence>
<dbReference type="VEuPathDB" id="FungiDB:MYCFIDRAFT_197851"/>